<feature type="region of interest" description="Disordered" evidence="1">
    <location>
        <begin position="57"/>
        <end position="77"/>
    </location>
</feature>
<feature type="compositionally biased region" description="Polar residues" evidence="1">
    <location>
        <begin position="68"/>
        <end position="77"/>
    </location>
</feature>
<keyword evidence="3" id="KW-1185">Reference proteome</keyword>
<accession>A0A5J9TJM3</accession>
<proteinExistence type="predicted"/>
<dbReference type="EMBL" id="RWGY01000039">
    <property type="protein sequence ID" value="TVU11570.1"/>
    <property type="molecule type" value="Genomic_DNA"/>
</dbReference>
<dbReference type="Gramene" id="TVU11570">
    <property type="protein sequence ID" value="TVU11570"/>
    <property type="gene ID" value="EJB05_45164"/>
</dbReference>
<sequence>MLPSPDLIWDDEEDMTMKRTMTSAPPAGASCCLRNPRVAHRRARSISLLSGVDTNNRYGGRSLHLRTGTASSPAHLN</sequence>
<name>A0A5J9TJM3_9POAL</name>
<reference evidence="2 3" key="1">
    <citation type="journal article" date="2019" name="Sci. Rep.">
        <title>A high-quality genome of Eragrostis curvula grass provides insights into Poaceae evolution and supports new strategies to enhance forage quality.</title>
        <authorList>
            <person name="Carballo J."/>
            <person name="Santos B.A.C.M."/>
            <person name="Zappacosta D."/>
            <person name="Garbus I."/>
            <person name="Selva J.P."/>
            <person name="Gallo C.A."/>
            <person name="Diaz A."/>
            <person name="Albertini E."/>
            <person name="Caccamo M."/>
            <person name="Echenique V."/>
        </authorList>
    </citation>
    <scope>NUCLEOTIDE SEQUENCE [LARGE SCALE GENOMIC DNA]</scope>
    <source>
        <strain evidence="3">cv. Victoria</strain>
        <tissue evidence="2">Leaf</tissue>
    </source>
</reference>
<dbReference type="AlphaFoldDB" id="A0A5J9TJM3"/>
<protein>
    <submittedName>
        <fullName evidence="2">Uncharacterized protein</fullName>
    </submittedName>
</protein>
<comment type="caution">
    <text evidence="2">The sequence shown here is derived from an EMBL/GenBank/DDBJ whole genome shotgun (WGS) entry which is preliminary data.</text>
</comment>
<dbReference type="Proteomes" id="UP000324897">
    <property type="component" value="Chromosome 3"/>
</dbReference>
<feature type="non-terminal residue" evidence="2">
    <location>
        <position position="1"/>
    </location>
</feature>
<gene>
    <name evidence="2" type="ORF">EJB05_45164</name>
</gene>
<evidence type="ECO:0000256" key="1">
    <source>
        <dbReference type="SAM" id="MobiDB-lite"/>
    </source>
</evidence>
<evidence type="ECO:0000313" key="3">
    <source>
        <dbReference type="Proteomes" id="UP000324897"/>
    </source>
</evidence>
<organism evidence="2 3">
    <name type="scientific">Eragrostis curvula</name>
    <name type="common">weeping love grass</name>
    <dbReference type="NCBI Taxonomy" id="38414"/>
    <lineage>
        <taxon>Eukaryota</taxon>
        <taxon>Viridiplantae</taxon>
        <taxon>Streptophyta</taxon>
        <taxon>Embryophyta</taxon>
        <taxon>Tracheophyta</taxon>
        <taxon>Spermatophyta</taxon>
        <taxon>Magnoliopsida</taxon>
        <taxon>Liliopsida</taxon>
        <taxon>Poales</taxon>
        <taxon>Poaceae</taxon>
        <taxon>PACMAD clade</taxon>
        <taxon>Chloridoideae</taxon>
        <taxon>Eragrostideae</taxon>
        <taxon>Eragrostidinae</taxon>
        <taxon>Eragrostis</taxon>
    </lineage>
</organism>
<evidence type="ECO:0000313" key="2">
    <source>
        <dbReference type="EMBL" id="TVU11570.1"/>
    </source>
</evidence>